<keyword evidence="3" id="KW-1185">Reference proteome</keyword>
<proteinExistence type="predicted"/>
<dbReference type="Proteomes" id="UP001156441">
    <property type="component" value="Unassembled WGS sequence"/>
</dbReference>
<accession>A0ABT2JED8</accession>
<evidence type="ECO:0000313" key="2">
    <source>
        <dbReference type="EMBL" id="MCT2586253.1"/>
    </source>
</evidence>
<name>A0ABT2JED8_9PSEU</name>
<comment type="caution">
    <text evidence="2">The sequence shown here is derived from an EMBL/GenBank/DDBJ whole genome shotgun (WGS) entry which is preliminary data.</text>
</comment>
<protein>
    <submittedName>
        <fullName evidence="2">DUF1266 domain-containing protein</fullName>
    </submittedName>
</protein>
<gene>
    <name evidence="2" type="ORF">JT362_24340</name>
</gene>
<reference evidence="2 3" key="1">
    <citation type="submission" date="2021-02" db="EMBL/GenBank/DDBJ databases">
        <title>Actinophytocola xerophila sp. nov., isolated from soil of cotton cropping field.</title>
        <authorList>
            <person name="Huang R."/>
            <person name="Chen X."/>
            <person name="Ge X."/>
            <person name="Liu W."/>
        </authorList>
    </citation>
    <scope>NUCLEOTIDE SEQUENCE [LARGE SCALE GENOMIC DNA]</scope>
    <source>
        <strain evidence="2 3">S1-96</strain>
    </source>
</reference>
<dbReference type="Pfam" id="PF06889">
    <property type="entry name" value="DUF1266"/>
    <property type="match status" value="1"/>
</dbReference>
<evidence type="ECO:0000313" key="3">
    <source>
        <dbReference type="Proteomes" id="UP001156441"/>
    </source>
</evidence>
<evidence type="ECO:0000259" key="1">
    <source>
        <dbReference type="Pfam" id="PF06889"/>
    </source>
</evidence>
<organism evidence="2 3">
    <name type="scientific">Actinophytocola gossypii</name>
    <dbReference type="NCBI Taxonomy" id="2812003"/>
    <lineage>
        <taxon>Bacteria</taxon>
        <taxon>Bacillati</taxon>
        <taxon>Actinomycetota</taxon>
        <taxon>Actinomycetes</taxon>
        <taxon>Pseudonocardiales</taxon>
        <taxon>Pseudonocardiaceae</taxon>
    </lineage>
</organism>
<dbReference type="InterPro" id="IPR009677">
    <property type="entry name" value="DUF1266"/>
</dbReference>
<feature type="domain" description="DUF1266" evidence="1">
    <location>
        <begin position="56"/>
        <end position="236"/>
    </location>
</feature>
<sequence>MAVCDHVEGLVAVPSGPFYGPLAHGFACGAHLPVHVSRPWNTLDDPVRDHQSARASLADGWGVTTAAAWQRQVDLLLTAAEVPDGPNAVLDARRRLLREHGTRDPTAWRRAVPTELVPLVGVITRYEARFRADGVLPPDGVVDSVLGYDFGQAVNLARWGHGARFCDRRTAEAAVLRAGELCRRHYRSWADFSAGYALGRVLRFDQEQYGHMYLSVRGPHRLLMTEPSSPWCHLPF</sequence>
<dbReference type="EMBL" id="JAFFZE010000017">
    <property type="protein sequence ID" value="MCT2586253.1"/>
    <property type="molecule type" value="Genomic_DNA"/>
</dbReference>
<dbReference type="RefSeq" id="WP_260194040.1">
    <property type="nucleotide sequence ID" value="NZ_JAFFZE010000017.1"/>
</dbReference>